<organism evidence="1">
    <name type="scientific">viral metagenome</name>
    <dbReference type="NCBI Taxonomy" id="1070528"/>
    <lineage>
        <taxon>unclassified sequences</taxon>
        <taxon>metagenomes</taxon>
        <taxon>organismal metagenomes</taxon>
    </lineage>
</organism>
<reference evidence="1" key="1">
    <citation type="journal article" date="2020" name="Nature">
        <title>Giant virus diversity and host interactions through global metagenomics.</title>
        <authorList>
            <person name="Schulz F."/>
            <person name="Roux S."/>
            <person name="Paez-Espino D."/>
            <person name="Jungbluth S."/>
            <person name="Walsh D.A."/>
            <person name="Denef V.J."/>
            <person name="McMahon K.D."/>
            <person name="Konstantinidis K.T."/>
            <person name="Eloe-Fadrosh E.A."/>
            <person name="Kyrpides N.C."/>
            <person name="Woyke T."/>
        </authorList>
    </citation>
    <scope>NUCLEOTIDE SEQUENCE</scope>
    <source>
        <strain evidence="1">GVMAG-M-3300019093-7</strain>
    </source>
</reference>
<evidence type="ECO:0000313" key="1">
    <source>
        <dbReference type="EMBL" id="QHS96095.1"/>
    </source>
</evidence>
<dbReference type="EMBL" id="MN739263">
    <property type="protein sequence ID" value="QHS96095.1"/>
    <property type="molecule type" value="Genomic_DNA"/>
</dbReference>
<name>A0A6C0BUH2_9ZZZZ</name>
<protein>
    <submittedName>
        <fullName evidence="1">Uncharacterized protein</fullName>
    </submittedName>
</protein>
<accession>A0A6C0BUH2</accession>
<dbReference type="AlphaFoldDB" id="A0A6C0BUH2"/>
<sequence length="85" mass="10168">MELDPIKIKINIENKQDKNYVLSIDNDKFHKMVFLYNALNDGWKIKKKNDSYIFTKNHEGKKEILHDSYLLTFMKLNMDINKCVS</sequence>
<proteinExistence type="predicted"/>